<gene>
    <name evidence="5" type="ORF">C7400_12029</name>
</gene>
<proteinExistence type="inferred from homology"/>
<dbReference type="InterPro" id="IPR002196">
    <property type="entry name" value="Glyco_hydro_24"/>
</dbReference>
<dbReference type="SUPFAM" id="SSF53955">
    <property type="entry name" value="Lysozyme-like"/>
    <property type="match status" value="1"/>
</dbReference>
<dbReference type="Pfam" id="PF00959">
    <property type="entry name" value="Phage_lysozyme"/>
    <property type="match status" value="1"/>
</dbReference>
<dbReference type="RefSeq" id="WP_110328737.1">
    <property type="nucleotide sequence ID" value="NZ_CAJMXY010000026.1"/>
</dbReference>
<keyword evidence="2 4" id="KW-0081">Bacteriolytic enzyme</keyword>
<dbReference type="CDD" id="cd00737">
    <property type="entry name" value="lyz_endolysin_autolysin"/>
    <property type="match status" value="1"/>
</dbReference>
<keyword evidence="1 4" id="KW-0929">Antimicrobial</keyword>
<dbReference type="Gene3D" id="1.10.530.40">
    <property type="match status" value="1"/>
</dbReference>
<dbReference type="Proteomes" id="UP000247515">
    <property type="component" value="Unassembled WGS sequence"/>
</dbReference>
<evidence type="ECO:0000256" key="3">
    <source>
        <dbReference type="ARBA" id="ARBA00023200"/>
    </source>
</evidence>
<evidence type="ECO:0000313" key="6">
    <source>
        <dbReference type="Proteomes" id="UP000247515"/>
    </source>
</evidence>
<keyword evidence="4" id="KW-0378">Hydrolase</keyword>
<protein>
    <recommendedName>
        <fullName evidence="4">Lysozyme</fullName>
        <ecNumber evidence="4">3.2.1.17</ecNumber>
    </recommendedName>
</protein>
<dbReference type="InterPro" id="IPR023346">
    <property type="entry name" value="Lysozyme-like_dom_sf"/>
</dbReference>
<sequence>MPDALASAVTNTNPNSCVTVQCDRFAKPWIATEKIKTFMAIWESGRLEGTTRIFYSNHTHIDVPVSGGFILLVYPDDQGNPTVGCGHLVVPEDNLRIGQSITVARARELLNKDLTKTERAINSKIHVPLHQYEYDAIVSIIFNCGVGNGLTELSHRVNHGDYENIPRFITGFRC</sequence>
<dbReference type="InterPro" id="IPR033907">
    <property type="entry name" value="Endolysin_autolysin"/>
</dbReference>
<dbReference type="PANTHER" id="PTHR38107">
    <property type="match status" value="1"/>
</dbReference>
<evidence type="ECO:0000256" key="1">
    <source>
        <dbReference type="ARBA" id="ARBA00022529"/>
    </source>
</evidence>
<evidence type="ECO:0000256" key="2">
    <source>
        <dbReference type="ARBA" id="ARBA00022638"/>
    </source>
</evidence>
<comment type="similarity">
    <text evidence="4">Belongs to the glycosyl hydrolase 24 family.</text>
</comment>
<accession>A0ABX5MHF0</accession>
<keyword evidence="4" id="KW-0326">Glycosidase</keyword>
<name>A0ABX5MHF0_9BURK</name>
<evidence type="ECO:0000313" key="5">
    <source>
        <dbReference type="EMBL" id="PXX10761.1"/>
    </source>
</evidence>
<dbReference type="EMBL" id="QJJV01000020">
    <property type="protein sequence ID" value="PXX10761.1"/>
    <property type="molecule type" value="Genomic_DNA"/>
</dbReference>
<keyword evidence="6" id="KW-1185">Reference proteome</keyword>
<keyword evidence="3" id="KW-1035">Host cytoplasm</keyword>
<comment type="catalytic activity">
    <reaction evidence="4">
        <text>Hydrolysis of (1-&gt;4)-beta-linkages between N-acetylmuramic acid and N-acetyl-D-glucosamine residues in a peptidoglycan and between N-acetyl-D-glucosamine residues in chitodextrins.</text>
        <dbReference type="EC" id="3.2.1.17"/>
    </reaction>
</comment>
<reference evidence="5 6" key="1">
    <citation type="submission" date="2018-05" db="EMBL/GenBank/DDBJ databases">
        <title>Genomic Encyclopedia of Type Strains, Phase IV (KMG-V): Genome sequencing to study the core and pangenomes of soil and plant-associated prokaryotes.</title>
        <authorList>
            <person name="Whitman W."/>
        </authorList>
    </citation>
    <scope>NUCLEOTIDE SEQUENCE [LARGE SCALE GENOMIC DNA]</scope>
    <source>
        <strain evidence="5 6">SIr-6563</strain>
    </source>
</reference>
<dbReference type="EC" id="3.2.1.17" evidence="4"/>
<dbReference type="InterPro" id="IPR051018">
    <property type="entry name" value="Bacteriophage_GH24"/>
</dbReference>
<organism evidence="5 6">
    <name type="scientific">Paraburkholderia tropica</name>
    <dbReference type="NCBI Taxonomy" id="92647"/>
    <lineage>
        <taxon>Bacteria</taxon>
        <taxon>Pseudomonadati</taxon>
        <taxon>Pseudomonadota</taxon>
        <taxon>Betaproteobacteria</taxon>
        <taxon>Burkholderiales</taxon>
        <taxon>Burkholderiaceae</taxon>
        <taxon>Paraburkholderia</taxon>
    </lineage>
</organism>
<dbReference type="PANTHER" id="PTHR38107:SF3">
    <property type="entry name" value="LYSOZYME RRRD-RELATED"/>
    <property type="match status" value="1"/>
</dbReference>
<comment type="caution">
    <text evidence="5">The sequence shown here is derived from an EMBL/GenBank/DDBJ whole genome shotgun (WGS) entry which is preliminary data.</text>
</comment>
<evidence type="ECO:0000256" key="4">
    <source>
        <dbReference type="RuleBase" id="RU003788"/>
    </source>
</evidence>
<dbReference type="InterPro" id="IPR023347">
    <property type="entry name" value="Lysozyme_dom_sf"/>
</dbReference>